<name>W6S3J4_9CLOT</name>
<dbReference type="Pfam" id="PF01252">
    <property type="entry name" value="Peptidase_A8"/>
    <property type="match status" value="1"/>
</dbReference>
<keyword evidence="3" id="KW-1185">Reference proteome</keyword>
<dbReference type="RefSeq" id="WP_044040659.1">
    <property type="nucleotide sequence ID" value="NZ_HG917869.1"/>
</dbReference>
<gene>
    <name evidence="2" type="ORF">CM240_3367</name>
</gene>
<proteinExistence type="predicted"/>
<dbReference type="Proteomes" id="UP000019426">
    <property type="component" value="Chromosome M2/40_rep2"/>
</dbReference>
<dbReference type="KEGG" id="clt:CM240_3367"/>
<evidence type="ECO:0000313" key="2">
    <source>
        <dbReference type="EMBL" id="CDM70484.1"/>
    </source>
</evidence>
<dbReference type="GO" id="GO:0006508">
    <property type="term" value="P:proteolysis"/>
    <property type="evidence" value="ECO:0007669"/>
    <property type="project" value="InterPro"/>
</dbReference>
<dbReference type="EMBL" id="HG917869">
    <property type="protein sequence ID" value="CDM70484.1"/>
    <property type="molecule type" value="Genomic_DNA"/>
</dbReference>
<protein>
    <submittedName>
        <fullName evidence="2">Uncharacterized protein</fullName>
    </submittedName>
</protein>
<evidence type="ECO:0000313" key="3">
    <source>
        <dbReference type="Proteomes" id="UP000019426"/>
    </source>
</evidence>
<keyword evidence="1" id="KW-0812">Transmembrane</keyword>
<dbReference type="GO" id="GO:0004190">
    <property type="term" value="F:aspartic-type endopeptidase activity"/>
    <property type="evidence" value="ECO:0007669"/>
    <property type="project" value="InterPro"/>
</dbReference>
<dbReference type="InterPro" id="IPR001872">
    <property type="entry name" value="Peptidase_A8"/>
</dbReference>
<sequence length="155" mass="18123">MKKFKELFILGFLIVLDQTIKVIIYNNFFYDVIKNPLIGFRPNFNEDISPLNVLLRINIPVYVYIIIGVICSVIGLYIYLYMKKNSLTNIYMEIFYILLLAGIIDSVLDKIFWGTSLDYIELFSRFIIDLKDIYIVMGAISFSISMIKISKNMNK</sequence>
<feature type="transmembrane region" description="Helical" evidence="1">
    <location>
        <begin position="94"/>
        <end position="113"/>
    </location>
</feature>
<feature type="transmembrane region" description="Helical" evidence="1">
    <location>
        <begin position="61"/>
        <end position="82"/>
    </location>
</feature>
<dbReference type="HOGENOM" id="CLU_095240_0_0_9"/>
<dbReference type="STRING" id="1216932.CM240_3367"/>
<dbReference type="AlphaFoldDB" id="W6S3J4"/>
<keyword evidence="1" id="KW-0472">Membrane</keyword>
<organism evidence="2 3">
    <name type="scientific">Clostridium bornimense</name>
    <dbReference type="NCBI Taxonomy" id="1216932"/>
    <lineage>
        <taxon>Bacteria</taxon>
        <taxon>Bacillati</taxon>
        <taxon>Bacillota</taxon>
        <taxon>Clostridia</taxon>
        <taxon>Eubacteriales</taxon>
        <taxon>Clostridiaceae</taxon>
        <taxon>Clostridium</taxon>
    </lineage>
</organism>
<feature type="transmembrane region" description="Helical" evidence="1">
    <location>
        <begin position="133"/>
        <end position="150"/>
    </location>
</feature>
<reference evidence="2 3" key="1">
    <citation type="submission" date="2013-11" db="EMBL/GenBank/DDBJ databases">
        <title>Complete genome sequence of Clostridum sp. M2/40.</title>
        <authorList>
            <person name="Wibberg D."/>
            <person name="Puehler A."/>
            <person name="Schlueter A."/>
        </authorList>
    </citation>
    <scope>NUCLEOTIDE SEQUENCE [LARGE SCALE GENOMIC DNA]</scope>
    <source>
        <strain evidence="3">M2/40</strain>
    </source>
</reference>
<dbReference type="eggNOG" id="COG0597">
    <property type="taxonomic scope" value="Bacteria"/>
</dbReference>
<keyword evidence="1" id="KW-1133">Transmembrane helix</keyword>
<feature type="transmembrane region" description="Helical" evidence="1">
    <location>
        <begin position="7"/>
        <end position="28"/>
    </location>
</feature>
<dbReference type="PATRIC" id="fig|1216932.3.peg.3342"/>
<accession>W6S3J4</accession>
<dbReference type="OrthoDB" id="1653128at2"/>
<dbReference type="GO" id="GO:0016020">
    <property type="term" value="C:membrane"/>
    <property type="evidence" value="ECO:0007669"/>
    <property type="project" value="InterPro"/>
</dbReference>
<evidence type="ECO:0000256" key="1">
    <source>
        <dbReference type="SAM" id="Phobius"/>
    </source>
</evidence>